<dbReference type="InterPro" id="IPR050185">
    <property type="entry name" value="Ub_carboxyl-term_hydrolase"/>
</dbReference>
<dbReference type="PROSITE" id="PS50235">
    <property type="entry name" value="USP_3"/>
    <property type="match status" value="1"/>
</dbReference>
<dbReference type="InterPro" id="IPR008978">
    <property type="entry name" value="HSP20-like_chaperone"/>
</dbReference>
<evidence type="ECO:0000256" key="5">
    <source>
        <dbReference type="ARBA" id="ARBA00022833"/>
    </source>
</evidence>
<dbReference type="Gene3D" id="6.10.140.2220">
    <property type="match status" value="1"/>
</dbReference>
<protein>
    <recommendedName>
        <fullName evidence="2">ubiquitinyl hydrolase 1</fullName>
        <ecNumber evidence="2">3.4.19.12</ecNumber>
    </recommendedName>
</protein>
<dbReference type="CDD" id="cd06466">
    <property type="entry name" value="p23_CS_SGT1_like"/>
    <property type="match status" value="1"/>
</dbReference>
<reference evidence="11" key="2">
    <citation type="journal article" date="2015" name="J. Proteomics">
        <title>Sexual differences in the sialomes of the zebra tick, Rhipicephalus pulchellus.</title>
        <authorList>
            <person name="Tan A.W."/>
            <person name="Francischetti I.M."/>
            <person name="Slovak M."/>
            <person name="Kini R.M."/>
            <person name="Ribeiro J.M."/>
        </authorList>
    </citation>
    <scope>NUCLEOTIDE SEQUENCE</scope>
    <source>
        <tissue evidence="11">Salivary gland</tissue>
    </source>
</reference>
<dbReference type="GO" id="GO:0004843">
    <property type="term" value="F:cysteine-type deubiquitinase activity"/>
    <property type="evidence" value="ECO:0007669"/>
    <property type="project" value="UniProtKB-EC"/>
</dbReference>
<dbReference type="EMBL" id="GACK01002493">
    <property type="protein sequence ID" value="JAA62541.1"/>
    <property type="molecule type" value="mRNA"/>
</dbReference>
<sequence length="1130" mass="127206">KEICRSRIFRACGLEAEGPGTEGDAEKNCSKAQTVAYQKTSRRRLKRIRCNMEGKRLENKRRKEKENSGKEVDIRAEKKRILKHDWSQTRAEVSATLDVGFPLDSNQVTLECTDCQCSVTLPDGRQWQCELYAPVVAECTSLVQKSKKVVVKMVKQDPNIDWQQLEKVEGSPSLPSSDEELKDENPTVELVGPKYDYYESGANGDTVTVTLFVKSISKEALAVDFDERGFLVKFHTKNTNTEFLEQHGASEETTFTWRVNVKEAILPEECRYRLSPCKLELILKKKVPSRWSSLELAPPAKKIEPLPAPSNTWVPVSRNVQGRTPLSNVAPVHQLTNNVQPSVQPVTVLDSCAGDASTASAALSDPLSKKVINKLEPRLPPAPPALAPPVPAPPVVVARGYTGLDNLGNTCFMNAVLQCLANTREFRDYFLSATFQGELNRDNPLGMHGELAVAFAVLVSWLWSGKQRSFAPDRLKRLISIKASQFTGFAQHDAQEFMAFLLDGLHEDLNRIHNKPYVERVESNGRPDSVVADESWSNYKLRNDSIVVDLFQGQYKSTVICPKCHKVSISFDPFLYLTVPLPKRQRVFVVHFFALDPQSVPVKLRVRLNHDAKIQDLKEEIFKKTKVSPKNLRLLEVYNRRIYKVYGREESLVGVTPKDQIFAFEVLDRDVARERVVEVAVVQRALMPPLANTCSSCGKECVAEQDKLKRCTRCFRVGYCNRVCQTNHWQQHKSACKFCPELVGLPFVVSMPASQATYQNLCRLMEAHSRHSVNVFQPPVESSKRTLEAATAACTNEVADVNNQEVEIHADSVSQGAGDSSGAMFTVTSVSSENTDCKTDFILEDEGNEPLDFSGVIRLAMDWKNDQRQGNYVLVESKEVEYAMSEDDRNMSIYEEDGITLDQCLRLFTEPEVLDPQEAWYCPGCREHRQATKEFSLWRLPVVLVIQLKRFSFTRSIFRDKIDKMVDFPVYGLDMSPYYCGPGTSDGNPPIYDLFAVTNHHGGMLGGHYTAFARCIDPVDTRLSEIGWRLFDDSRVVDVSDPRVVTASAYMLFYRRRGVPFDLPTVAPRPLSSASRHVPVQSQKLVKDQENLLGQELASLSDSNNNRRVCESSDDSTMDDDDDDDMNGPD</sequence>
<dbReference type="GO" id="GO:0008270">
    <property type="term" value="F:zinc ion binding"/>
    <property type="evidence" value="ECO:0007669"/>
    <property type="project" value="UniProtKB-KW"/>
</dbReference>
<evidence type="ECO:0000256" key="1">
    <source>
        <dbReference type="ARBA" id="ARBA00000707"/>
    </source>
</evidence>
<dbReference type="Pfam" id="PF00443">
    <property type="entry name" value="UCH"/>
    <property type="match status" value="1"/>
</dbReference>
<dbReference type="CDD" id="cd02674">
    <property type="entry name" value="Peptidase_C19R"/>
    <property type="match status" value="1"/>
</dbReference>
<dbReference type="Gene3D" id="2.60.40.790">
    <property type="match status" value="2"/>
</dbReference>
<accession>L7MEA7</accession>
<evidence type="ECO:0000313" key="11">
    <source>
        <dbReference type="EMBL" id="JAA62541.1"/>
    </source>
</evidence>
<evidence type="ECO:0000256" key="2">
    <source>
        <dbReference type="ARBA" id="ARBA00012759"/>
    </source>
</evidence>
<dbReference type="SUPFAM" id="SSF54001">
    <property type="entry name" value="Cysteine proteinases"/>
    <property type="match status" value="1"/>
</dbReference>
<dbReference type="PROSITE" id="PS00972">
    <property type="entry name" value="USP_1"/>
    <property type="match status" value="1"/>
</dbReference>
<dbReference type="InterPro" id="IPR038765">
    <property type="entry name" value="Papain-like_cys_pep_sf"/>
</dbReference>
<dbReference type="PROSITE" id="PS51203">
    <property type="entry name" value="CS"/>
    <property type="match status" value="2"/>
</dbReference>
<feature type="domain" description="MYND-type" evidence="9">
    <location>
        <begin position="694"/>
        <end position="736"/>
    </location>
</feature>
<evidence type="ECO:0000259" key="10">
    <source>
        <dbReference type="PROSITE" id="PS51203"/>
    </source>
</evidence>
<dbReference type="PANTHER" id="PTHR21646">
    <property type="entry name" value="UBIQUITIN CARBOXYL-TERMINAL HYDROLASE"/>
    <property type="match status" value="1"/>
</dbReference>
<dbReference type="SUPFAM" id="SSF49764">
    <property type="entry name" value="HSP20-like chaperones"/>
    <property type="match status" value="2"/>
</dbReference>
<proteinExistence type="evidence at transcript level"/>
<dbReference type="Pfam" id="PF01753">
    <property type="entry name" value="zf-MYND"/>
    <property type="match status" value="1"/>
</dbReference>
<evidence type="ECO:0000259" key="9">
    <source>
        <dbReference type="PROSITE" id="PS50865"/>
    </source>
</evidence>
<keyword evidence="5" id="KW-0862">Zinc</keyword>
<evidence type="ECO:0000259" key="8">
    <source>
        <dbReference type="PROSITE" id="PS50235"/>
    </source>
</evidence>
<dbReference type="SUPFAM" id="SSF144232">
    <property type="entry name" value="HIT/MYND zinc finger-like"/>
    <property type="match status" value="1"/>
</dbReference>
<dbReference type="InterPro" id="IPR018200">
    <property type="entry name" value="USP_CS"/>
</dbReference>
<comment type="catalytic activity">
    <reaction evidence="1">
        <text>Thiol-dependent hydrolysis of ester, thioester, amide, peptide and isopeptide bonds formed by the C-terminal Gly of ubiquitin (a 76-residue protein attached to proteins as an intracellular targeting signal).</text>
        <dbReference type="EC" id="3.4.19.12"/>
    </reaction>
</comment>
<keyword evidence="11" id="KW-0378">Hydrolase</keyword>
<evidence type="ECO:0000256" key="4">
    <source>
        <dbReference type="ARBA" id="ARBA00022771"/>
    </source>
</evidence>
<feature type="domain" description="USP" evidence="8">
    <location>
        <begin position="402"/>
        <end position="1057"/>
    </location>
</feature>
<dbReference type="EC" id="3.4.19.12" evidence="2"/>
<evidence type="ECO:0000256" key="6">
    <source>
        <dbReference type="PROSITE-ProRule" id="PRU00134"/>
    </source>
</evidence>
<evidence type="ECO:0000256" key="3">
    <source>
        <dbReference type="ARBA" id="ARBA00022723"/>
    </source>
</evidence>
<dbReference type="Gene3D" id="3.90.70.10">
    <property type="entry name" value="Cysteine proteinases"/>
    <property type="match status" value="2"/>
</dbReference>
<keyword evidence="3" id="KW-0479">Metal-binding</keyword>
<name>L7MEA7_RHIPC</name>
<feature type="non-terminal residue" evidence="11">
    <location>
        <position position="1"/>
    </location>
</feature>
<dbReference type="Pfam" id="PF04969">
    <property type="entry name" value="CS"/>
    <property type="match status" value="2"/>
</dbReference>
<dbReference type="CDD" id="cd17039">
    <property type="entry name" value="Ubl_ubiquitin_like"/>
    <property type="match status" value="1"/>
</dbReference>
<keyword evidence="4 6" id="KW-0863">Zinc-finger</keyword>
<dbReference type="PROSITE" id="PS00973">
    <property type="entry name" value="USP_2"/>
    <property type="match status" value="1"/>
</dbReference>
<reference evidence="11" key="1">
    <citation type="submission" date="2012-11" db="EMBL/GenBank/DDBJ databases">
        <authorList>
            <person name="Lucero-Rivera Y.E."/>
            <person name="Tovar-Ramirez D."/>
        </authorList>
    </citation>
    <scope>NUCLEOTIDE SEQUENCE</scope>
    <source>
        <tissue evidence="11">Salivary gland</tissue>
    </source>
</reference>
<evidence type="ECO:0000256" key="7">
    <source>
        <dbReference type="SAM" id="MobiDB-lite"/>
    </source>
</evidence>
<feature type="region of interest" description="Disordered" evidence="7">
    <location>
        <begin position="1092"/>
        <end position="1130"/>
    </location>
</feature>
<dbReference type="InterPro" id="IPR001394">
    <property type="entry name" value="Peptidase_C19_UCH"/>
</dbReference>
<dbReference type="PANTHER" id="PTHR21646:SF74">
    <property type="entry name" value="UBIQUITIN CARBOXYL-TERMINAL HYDROLASE 19"/>
    <property type="match status" value="1"/>
</dbReference>
<feature type="domain" description="CS" evidence="10">
    <location>
        <begin position="79"/>
        <end position="166"/>
    </location>
</feature>
<feature type="domain" description="CS" evidence="10">
    <location>
        <begin position="190"/>
        <end position="295"/>
    </location>
</feature>
<dbReference type="PROSITE" id="PS01360">
    <property type="entry name" value="ZF_MYND_1"/>
    <property type="match status" value="1"/>
</dbReference>
<organism evidence="11">
    <name type="scientific">Rhipicephalus pulchellus</name>
    <name type="common">Yellow backed tick</name>
    <name type="synonym">Dermacentor pulchellus</name>
    <dbReference type="NCBI Taxonomy" id="72859"/>
    <lineage>
        <taxon>Eukaryota</taxon>
        <taxon>Metazoa</taxon>
        <taxon>Ecdysozoa</taxon>
        <taxon>Arthropoda</taxon>
        <taxon>Chelicerata</taxon>
        <taxon>Arachnida</taxon>
        <taxon>Acari</taxon>
        <taxon>Parasitiformes</taxon>
        <taxon>Ixodida</taxon>
        <taxon>Ixodoidea</taxon>
        <taxon>Ixodidae</taxon>
        <taxon>Rhipicephalinae</taxon>
        <taxon>Rhipicephalus</taxon>
        <taxon>Rhipicephalus</taxon>
    </lineage>
</organism>
<dbReference type="GO" id="GO:0016579">
    <property type="term" value="P:protein deubiquitination"/>
    <property type="evidence" value="ECO:0007669"/>
    <property type="project" value="InterPro"/>
</dbReference>
<dbReference type="InterPro" id="IPR002893">
    <property type="entry name" value="Znf_MYND"/>
</dbReference>
<dbReference type="InterPro" id="IPR028889">
    <property type="entry name" value="USP"/>
</dbReference>
<dbReference type="AlphaFoldDB" id="L7MEA7"/>
<feature type="compositionally biased region" description="Acidic residues" evidence="7">
    <location>
        <begin position="1112"/>
        <end position="1130"/>
    </location>
</feature>
<dbReference type="InterPro" id="IPR007052">
    <property type="entry name" value="CS_dom"/>
</dbReference>
<feature type="compositionally biased region" description="Polar residues" evidence="7">
    <location>
        <begin position="1098"/>
        <end position="1107"/>
    </location>
</feature>
<dbReference type="PROSITE" id="PS50865">
    <property type="entry name" value="ZF_MYND_2"/>
    <property type="match status" value="1"/>
</dbReference>